<accession>A0AB34J795</accession>
<keyword evidence="1" id="KW-0812">Transmembrane</keyword>
<dbReference type="AlphaFoldDB" id="A0AB34J795"/>
<reference evidence="2 3" key="1">
    <citation type="journal article" date="2024" name="Science">
        <title>Giant polyketide synthase enzymes in the biosynthesis of giant marine polyether toxins.</title>
        <authorList>
            <person name="Fallon T.R."/>
            <person name="Shende V.V."/>
            <person name="Wierzbicki I.H."/>
            <person name="Pendleton A.L."/>
            <person name="Watervoot N.F."/>
            <person name="Auber R.P."/>
            <person name="Gonzalez D.J."/>
            <person name="Wisecaver J.H."/>
            <person name="Moore B.S."/>
        </authorList>
    </citation>
    <scope>NUCLEOTIDE SEQUENCE [LARGE SCALE GENOMIC DNA]</scope>
    <source>
        <strain evidence="2 3">12B1</strain>
    </source>
</reference>
<evidence type="ECO:0000256" key="1">
    <source>
        <dbReference type="SAM" id="Phobius"/>
    </source>
</evidence>
<dbReference type="Proteomes" id="UP001515480">
    <property type="component" value="Unassembled WGS sequence"/>
</dbReference>
<protein>
    <submittedName>
        <fullName evidence="2">Uncharacterized protein</fullName>
    </submittedName>
</protein>
<gene>
    <name evidence="2" type="ORF">AB1Y20_004131</name>
</gene>
<keyword evidence="1" id="KW-1133">Transmembrane helix</keyword>
<keyword evidence="1" id="KW-0472">Membrane</keyword>
<feature type="transmembrane region" description="Helical" evidence="1">
    <location>
        <begin position="69"/>
        <end position="89"/>
    </location>
</feature>
<evidence type="ECO:0000313" key="3">
    <source>
        <dbReference type="Proteomes" id="UP001515480"/>
    </source>
</evidence>
<keyword evidence="3" id="KW-1185">Reference proteome</keyword>
<dbReference type="Gene3D" id="3.90.20.10">
    <property type="match status" value="1"/>
</dbReference>
<comment type="caution">
    <text evidence="2">The sequence shown here is derived from an EMBL/GenBank/DDBJ whole genome shotgun (WGS) entry which is preliminary data.</text>
</comment>
<organism evidence="2 3">
    <name type="scientific">Prymnesium parvum</name>
    <name type="common">Toxic golden alga</name>
    <dbReference type="NCBI Taxonomy" id="97485"/>
    <lineage>
        <taxon>Eukaryota</taxon>
        <taxon>Haptista</taxon>
        <taxon>Haptophyta</taxon>
        <taxon>Prymnesiophyceae</taxon>
        <taxon>Prymnesiales</taxon>
        <taxon>Prymnesiaceae</taxon>
        <taxon>Prymnesium</taxon>
    </lineage>
</organism>
<dbReference type="EMBL" id="JBGBPQ010000012">
    <property type="protein sequence ID" value="KAL1515066.1"/>
    <property type="molecule type" value="Genomic_DNA"/>
</dbReference>
<feature type="transmembrane region" description="Helical" evidence="1">
    <location>
        <begin position="132"/>
        <end position="155"/>
    </location>
</feature>
<evidence type="ECO:0000313" key="2">
    <source>
        <dbReference type="EMBL" id="KAL1515066.1"/>
    </source>
</evidence>
<name>A0AB34J795_PRYPA</name>
<sequence length="161" mass="17600">MAAHLVAFGVNSLQTRVSRATPALSRVHTADPRMNVAHQAEGATLLLADAFNNAKRAITVLGLDEPQSIAIGLLIVGGIAATSSIMAQADRKFDEVDKKFDQIDKKFDQMDKKFDKKFDQVDKKFDQLERTLSPLSLFVAALVGMSILMLVEMIANRAVLT</sequence>
<proteinExistence type="predicted"/>